<dbReference type="EMBL" id="BKAX01000003">
    <property type="protein sequence ID" value="GEQ05547.1"/>
    <property type="molecule type" value="Genomic_DNA"/>
</dbReference>
<gene>
    <name evidence="1" type="ORF">SGA02_13750</name>
</gene>
<dbReference type="RefSeq" id="WP_042738304.1">
    <property type="nucleotide sequence ID" value="NZ_BKAX01000003.1"/>
</dbReference>
<evidence type="ECO:0000313" key="1">
    <source>
        <dbReference type="EMBL" id="GEQ05547.1"/>
    </source>
</evidence>
<protein>
    <recommendedName>
        <fullName evidence="3">Phage protein</fullName>
    </recommendedName>
</protein>
<comment type="caution">
    <text evidence="1">The sequence shown here is derived from an EMBL/GenBank/DDBJ whole genome shotgun (WGS) entry which is preliminary data.</text>
</comment>
<name>A0ABQ0Y2C7_STAGA</name>
<sequence length="118" mass="14315">MTMTKKQAVTILSLIDSAFNMNFANDDLKTKLWLEQLMMYADYDRTLHKTKKYIREQKYKPSLSEVMDSKPTLVNESLIPEEETHEYRMKHDPEYSKNREQLKKKWQKMKSEWMNDDD</sequence>
<evidence type="ECO:0008006" key="3">
    <source>
        <dbReference type="Google" id="ProtNLM"/>
    </source>
</evidence>
<accession>A0ABQ0Y2C7</accession>
<organism evidence="1 2">
    <name type="scientific">Staphylococcus gallinarum</name>
    <dbReference type="NCBI Taxonomy" id="1293"/>
    <lineage>
        <taxon>Bacteria</taxon>
        <taxon>Bacillati</taxon>
        <taxon>Bacillota</taxon>
        <taxon>Bacilli</taxon>
        <taxon>Bacillales</taxon>
        <taxon>Staphylococcaceae</taxon>
        <taxon>Staphylococcus</taxon>
    </lineage>
</organism>
<keyword evidence="2" id="KW-1185">Reference proteome</keyword>
<proteinExistence type="predicted"/>
<reference evidence="1 2" key="1">
    <citation type="submission" date="2019-07" db="EMBL/GenBank/DDBJ databases">
        <title>Whole genome shotgun sequence of Staphylococcus gallinarum NBRC 109767.</title>
        <authorList>
            <person name="Hosoyama A."/>
            <person name="Uohara A."/>
            <person name="Ohji S."/>
            <person name="Ichikawa N."/>
        </authorList>
    </citation>
    <scope>NUCLEOTIDE SEQUENCE [LARGE SCALE GENOMIC DNA]</scope>
    <source>
        <strain evidence="1 2">NBRC 109767</strain>
    </source>
</reference>
<dbReference type="Gene3D" id="1.10.8.200">
    <property type="entry name" value="Replisome organizer (g39p helicase loader/inhibitor protein)"/>
    <property type="match status" value="1"/>
</dbReference>
<evidence type="ECO:0000313" key="2">
    <source>
        <dbReference type="Proteomes" id="UP000321057"/>
    </source>
</evidence>
<dbReference type="Proteomes" id="UP000321057">
    <property type="component" value="Unassembled WGS sequence"/>
</dbReference>